<dbReference type="OrthoDB" id="2312753at2759"/>
<dbReference type="VEuPathDB" id="FungiDB:RhiirFUN_022301"/>
<proteinExistence type="predicted"/>
<dbReference type="AlphaFoldDB" id="A0A916EA75"/>
<protein>
    <submittedName>
        <fullName evidence="1">Uncharacterized protein</fullName>
    </submittedName>
</protein>
<evidence type="ECO:0000313" key="1">
    <source>
        <dbReference type="EMBL" id="CAB5371541.1"/>
    </source>
</evidence>
<sequence>MVMIMELPLILFDKLGPVILHNYQPRCLKEQLINGKIGTNVQSWKFYSNSLASKNISITTAKFTWIV</sequence>
<comment type="caution">
    <text evidence="1">The sequence shown here is derived from an EMBL/GenBank/DDBJ whole genome shotgun (WGS) entry which is preliminary data.</text>
</comment>
<accession>A0A916EA75</accession>
<gene>
    <name evidence="1" type="ORF">CHRIB12_LOCUS13128</name>
</gene>
<evidence type="ECO:0000313" key="2">
    <source>
        <dbReference type="Proteomes" id="UP000684084"/>
    </source>
</evidence>
<name>A0A916EA75_9GLOM</name>
<reference evidence="1" key="1">
    <citation type="submission" date="2020-05" db="EMBL/GenBank/DDBJ databases">
        <authorList>
            <person name="Rincon C."/>
            <person name="Sanders R I."/>
            <person name="Robbins C."/>
            <person name="Chaturvedi A."/>
        </authorList>
    </citation>
    <scope>NUCLEOTIDE SEQUENCE</scope>
    <source>
        <strain evidence="1">CHB12</strain>
    </source>
</reference>
<dbReference type="EMBL" id="CAGKOT010000029">
    <property type="protein sequence ID" value="CAB5371541.1"/>
    <property type="molecule type" value="Genomic_DNA"/>
</dbReference>
<organism evidence="1 2">
    <name type="scientific">Rhizophagus irregularis</name>
    <dbReference type="NCBI Taxonomy" id="588596"/>
    <lineage>
        <taxon>Eukaryota</taxon>
        <taxon>Fungi</taxon>
        <taxon>Fungi incertae sedis</taxon>
        <taxon>Mucoromycota</taxon>
        <taxon>Glomeromycotina</taxon>
        <taxon>Glomeromycetes</taxon>
        <taxon>Glomerales</taxon>
        <taxon>Glomeraceae</taxon>
        <taxon>Rhizophagus</taxon>
    </lineage>
</organism>
<dbReference type="Proteomes" id="UP000684084">
    <property type="component" value="Unassembled WGS sequence"/>
</dbReference>